<dbReference type="Proteomes" id="UP000023435">
    <property type="component" value="Unassembled WGS sequence"/>
</dbReference>
<gene>
    <name evidence="3" type="ORF">AZ78_2058</name>
</gene>
<organism evidence="3 4">
    <name type="scientific">Lysobacter capsici AZ78</name>
    <dbReference type="NCBI Taxonomy" id="1444315"/>
    <lineage>
        <taxon>Bacteria</taxon>
        <taxon>Pseudomonadati</taxon>
        <taxon>Pseudomonadota</taxon>
        <taxon>Gammaproteobacteria</taxon>
        <taxon>Lysobacterales</taxon>
        <taxon>Lysobacteraceae</taxon>
        <taxon>Lysobacter</taxon>
    </lineage>
</organism>
<dbReference type="RefSeq" id="WP_153019001.1">
    <property type="nucleotide sequence ID" value="NZ_JAJA02000001.1"/>
</dbReference>
<keyword evidence="2" id="KW-0732">Signal</keyword>
<feature type="chain" id="PRO_5007131689" evidence="2">
    <location>
        <begin position="29"/>
        <end position="336"/>
    </location>
</feature>
<feature type="signal peptide" evidence="2">
    <location>
        <begin position="1"/>
        <end position="28"/>
    </location>
</feature>
<protein>
    <submittedName>
        <fullName evidence="3">Uncharacterized protein</fullName>
    </submittedName>
</protein>
<evidence type="ECO:0000313" key="3">
    <source>
        <dbReference type="EMBL" id="KWS04509.1"/>
    </source>
</evidence>
<accession>A0A108U8I5</accession>
<sequence length="336" mass="37600">MTHRPGRPRSSVMTLALFSLSLASSAFAQAPPAADARHVQLDAHWRGEPYHWDVADGTVLVQSLTDDAARATVIPRAGQEHYALEMLWGRFPVKVGAECWRRPAAQFESCAEIGPREDTRAQKEQNAEDERKELERKRRLAARTAWMSPTVSSERVVSIVSEAMRDQQTWMRTPAARLIADNFACDVSNAGLPKITTEAQEKYAQARRIGPYDAQGEPILIEAAQLGNWRAVTTLFNVAMYGEHWESAQPLVAWLLQRESPAGYNKLAELHGTIASYEDGHASSADQDLVTALRWRAAQAGDPGAQRDMSDYFKERDPQLSERLMQCALERFPDLK</sequence>
<dbReference type="EMBL" id="JAJA02000001">
    <property type="protein sequence ID" value="KWS04509.1"/>
    <property type="molecule type" value="Genomic_DNA"/>
</dbReference>
<comment type="caution">
    <text evidence="3">The sequence shown here is derived from an EMBL/GenBank/DDBJ whole genome shotgun (WGS) entry which is preliminary data.</text>
</comment>
<evidence type="ECO:0000256" key="2">
    <source>
        <dbReference type="SAM" id="SignalP"/>
    </source>
</evidence>
<reference evidence="3 4" key="1">
    <citation type="journal article" date="2014" name="Genome Announc.">
        <title>Draft Genome Sequence of Lysobacter capsici AZ78, a Bacterium Antagonistic to Plant-Pathogenic Oomycetes.</title>
        <authorList>
            <person name="Puopolo G."/>
            <person name="Sonego P."/>
            <person name="Engelen K."/>
            <person name="Pertot I."/>
        </authorList>
    </citation>
    <scope>NUCLEOTIDE SEQUENCE [LARGE SCALE GENOMIC DNA]</scope>
    <source>
        <strain evidence="3 4">AZ78</strain>
    </source>
</reference>
<dbReference type="OrthoDB" id="6027631at2"/>
<evidence type="ECO:0000256" key="1">
    <source>
        <dbReference type="SAM" id="Coils"/>
    </source>
</evidence>
<keyword evidence="1" id="KW-0175">Coiled coil</keyword>
<name>A0A108U8I5_9GAMM</name>
<feature type="coiled-coil region" evidence="1">
    <location>
        <begin position="117"/>
        <end position="144"/>
    </location>
</feature>
<keyword evidence="4" id="KW-1185">Reference proteome</keyword>
<evidence type="ECO:0000313" key="4">
    <source>
        <dbReference type="Proteomes" id="UP000023435"/>
    </source>
</evidence>
<proteinExistence type="predicted"/>
<dbReference type="AlphaFoldDB" id="A0A108U8I5"/>